<feature type="transmembrane region" description="Helical" evidence="1">
    <location>
        <begin position="200"/>
        <end position="216"/>
    </location>
</feature>
<proteinExistence type="predicted"/>
<name>A0AAN1ZTY1_STRTR</name>
<keyword evidence="1" id="KW-0472">Membrane</keyword>
<dbReference type="EMBL" id="LR822030">
    <property type="protein sequence ID" value="CAD0155538.1"/>
    <property type="molecule type" value="Genomic_DNA"/>
</dbReference>
<dbReference type="RefSeq" id="WP_014621543.1">
    <property type="nucleotide sequence ID" value="NZ_CAKMBF010000021.1"/>
</dbReference>
<accession>A0AAN1ZTY1</accession>
<sequence>MNNIRKLCNATNLKYLAMYLCFLDYIHQMFEGMGMPLWLTMLGRLVFPIFLFLAADSFHYTHDRLAYLRRLLYMSWFMTIGNAIIGNVFHNGNVGLMNNAFSTFFITGIFICSWDLLTKGLRDKSYKELIQGFGVFLLPILSSIPVVVLAGINEIPHANPLVVQIVASILSLVPSIIMVEGGFVMVILGLLFYIFRTNRMAQIIVLAVISVIAYLFDPTTVQ</sequence>
<feature type="transmembrane region" description="Helical" evidence="1">
    <location>
        <begin position="12"/>
        <end position="30"/>
    </location>
</feature>
<evidence type="ECO:0000313" key="3">
    <source>
        <dbReference type="Proteomes" id="UP000509120"/>
    </source>
</evidence>
<dbReference type="AlphaFoldDB" id="A0AAN1ZTY1"/>
<protein>
    <submittedName>
        <fullName evidence="2">Membrane protein LaaN</fullName>
    </submittedName>
</protein>
<keyword evidence="1" id="KW-1133">Transmembrane helix</keyword>
<dbReference type="Pfam" id="PF05857">
    <property type="entry name" value="TraX"/>
    <property type="match status" value="1"/>
</dbReference>
<feature type="transmembrane region" description="Helical" evidence="1">
    <location>
        <begin position="96"/>
        <end position="117"/>
    </location>
</feature>
<dbReference type="Proteomes" id="UP000509120">
    <property type="component" value="Chromosome"/>
</dbReference>
<evidence type="ECO:0000256" key="1">
    <source>
        <dbReference type="SAM" id="Phobius"/>
    </source>
</evidence>
<gene>
    <name evidence="2" type="ORF">STHERMO_1011</name>
</gene>
<feature type="transmembrane region" description="Helical" evidence="1">
    <location>
        <begin position="129"/>
        <end position="152"/>
    </location>
</feature>
<feature type="transmembrane region" description="Helical" evidence="1">
    <location>
        <begin position="71"/>
        <end position="90"/>
    </location>
</feature>
<keyword evidence="1" id="KW-0812">Transmembrane</keyword>
<evidence type="ECO:0000313" key="2">
    <source>
        <dbReference type="EMBL" id="CAD0155538.1"/>
    </source>
</evidence>
<reference evidence="2 3" key="1">
    <citation type="submission" date="2020-06" db="EMBL/GenBank/DDBJ databases">
        <authorList>
            <person name="Chuat V."/>
        </authorList>
    </citation>
    <scope>NUCLEOTIDE SEQUENCE [LARGE SCALE GENOMIC DNA]</scope>
    <source>
        <strain evidence="2">STH_CIRM_1046</strain>
    </source>
</reference>
<organism evidence="2 3">
    <name type="scientific">Streptococcus thermophilus</name>
    <dbReference type="NCBI Taxonomy" id="1308"/>
    <lineage>
        <taxon>Bacteria</taxon>
        <taxon>Bacillati</taxon>
        <taxon>Bacillota</taxon>
        <taxon>Bacilli</taxon>
        <taxon>Lactobacillales</taxon>
        <taxon>Streptococcaceae</taxon>
        <taxon>Streptococcus</taxon>
    </lineage>
</organism>
<dbReference type="InterPro" id="IPR008875">
    <property type="entry name" value="TraX"/>
</dbReference>
<feature type="transmembrane region" description="Helical" evidence="1">
    <location>
        <begin position="36"/>
        <end position="59"/>
    </location>
</feature>
<feature type="transmembrane region" description="Helical" evidence="1">
    <location>
        <begin position="172"/>
        <end position="193"/>
    </location>
</feature>